<dbReference type="Proteomes" id="UP000483379">
    <property type="component" value="Unassembled WGS sequence"/>
</dbReference>
<evidence type="ECO:0000313" key="3">
    <source>
        <dbReference type="Proteomes" id="UP000483379"/>
    </source>
</evidence>
<keyword evidence="3" id="KW-1185">Reference proteome</keyword>
<sequence length="82" mass="9391">MSQFDTQLSHLRDADTAHSVEIAPRTWWDGQLLEDDVFQCHVYLIESGNQSVLIAPGSLPTFTRTREKIEEVVPFSAIRYIL</sequence>
<dbReference type="EMBL" id="JAAIJQ010000016">
    <property type="protein sequence ID" value="NEV61758.1"/>
    <property type="molecule type" value="Genomic_DNA"/>
</dbReference>
<dbReference type="Pfam" id="PF19583">
    <property type="entry name" value="ODP"/>
    <property type="match status" value="1"/>
</dbReference>
<protein>
    <recommendedName>
        <fullName evidence="1">ODP domain-containing protein</fullName>
    </recommendedName>
</protein>
<dbReference type="InterPro" id="IPR045761">
    <property type="entry name" value="ODP_dom"/>
</dbReference>
<dbReference type="AlphaFoldDB" id="A0A6M0JW72"/>
<name>A0A6M0JW72_9GAMM</name>
<accession>A0A6M0JW72</accession>
<reference evidence="2 3" key="1">
    <citation type="submission" date="2020-02" db="EMBL/GenBank/DDBJ databases">
        <title>Genome sequences of Thiorhodococcus mannitoliphagus and Thiorhodococcus minor, purple sulfur photosynthetic bacteria in the gammaproteobacterial family, Chromatiaceae.</title>
        <authorList>
            <person name="Aviles F.A."/>
            <person name="Meyer T.E."/>
            <person name="Kyndt J.A."/>
        </authorList>
    </citation>
    <scope>NUCLEOTIDE SEQUENCE [LARGE SCALE GENOMIC DNA]</scope>
    <source>
        <strain evidence="2 3">DSM 11518</strain>
    </source>
</reference>
<comment type="caution">
    <text evidence="2">The sequence shown here is derived from an EMBL/GenBank/DDBJ whole genome shotgun (WGS) entry which is preliminary data.</text>
</comment>
<proteinExistence type="predicted"/>
<organism evidence="2 3">
    <name type="scientific">Thiorhodococcus minor</name>
    <dbReference type="NCBI Taxonomy" id="57489"/>
    <lineage>
        <taxon>Bacteria</taxon>
        <taxon>Pseudomonadati</taxon>
        <taxon>Pseudomonadota</taxon>
        <taxon>Gammaproteobacteria</taxon>
        <taxon>Chromatiales</taxon>
        <taxon>Chromatiaceae</taxon>
        <taxon>Thiorhodococcus</taxon>
    </lineage>
</organism>
<evidence type="ECO:0000313" key="2">
    <source>
        <dbReference type="EMBL" id="NEV61758.1"/>
    </source>
</evidence>
<feature type="domain" description="ODP" evidence="1">
    <location>
        <begin position="38"/>
        <end position="82"/>
    </location>
</feature>
<evidence type="ECO:0000259" key="1">
    <source>
        <dbReference type="Pfam" id="PF19583"/>
    </source>
</evidence>
<gene>
    <name evidence="2" type="ORF">G3446_07615</name>
</gene>